<gene>
    <name evidence="1" type="ORF">CUMW_263310</name>
</gene>
<protein>
    <submittedName>
        <fullName evidence="1">Uncharacterized protein</fullName>
    </submittedName>
</protein>
<accession>A0A2H5QVM1</accession>
<reference evidence="1 2" key="1">
    <citation type="journal article" date="2017" name="Front. Genet.">
        <title>Draft sequencing of the heterozygous diploid genome of Satsuma (Citrus unshiu Marc.) using a hybrid assembly approach.</title>
        <authorList>
            <person name="Shimizu T."/>
            <person name="Tanizawa Y."/>
            <person name="Mochizuki T."/>
            <person name="Nagasaki H."/>
            <person name="Yoshioka T."/>
            <person name="Toyoda A."/>
            <person name="Fujiyama A."/>
            <person name="Kaminuma E."/>
            <person name="Nakamura Y."/>
        </authorList>
    </citation>
    <scope>NUCLEOTIDE SEQUENCE [LARGE SCALE GENOMIC DNA]</scope>
    <source>
        <strain evidence="2">cv. Miyagawa wase</strain>
    </source>
</reference>
<comment type="caution">
    <text evidence="1">The sequence shown here is derived from an EMBL/GenBank/DDBJ whole genome shotgun (WGS) entry which is preliminary data.</text>
</comment>
<evidence type="ECO:0000313" key="1">
    <source>
        <dbReference type="EMBL" id="GAY68335.1"/>
    </source>
</evidence>
<evidence type="ECO:0000313" key="2">
    <source>
        <dbReference type="Proteomes" id="UP000236630"/>
    </source>
</evidence>
<organism evidence="1 2">
    <name type="scientific">Citrus unshiu</name>
    <name type="common">Satsuma mandarin</name>
    <name type="synonym">Citrus nobilis var. unshiu</name>
    <dbReference type="NCBI Taxonomy" id="55188"/>
    <lineage>
        <taxon>Eukaryota</taxon>
        <taxon>Viridiplantae</taxon>
        <taxon>Streptophyta</taxon>
        <taxon>Embryophyta</taxon>
        <taxon>Tracheophyta</taxon>
        <taxon>Spermatophyta</taxon>
        <taxon>Magnoliopsida</taxon>
        <taxon>eudicotyledons</taxon>
        <taxon>Gunneridae</taxon>
        <taxon>Pentapetalae</taxon>
        <taxon>rosids</taxon>
        <taxon>malvids</taxon>
        <taxon>Sapindales</taxon>
        <taxon>Rutaceae</taxon>
        <taxon>Aurantioideae</taxon>
        <taxon>Citrus</taxon>
    </lineage>
</organism>
<proteinExistence type="predicted"/>
<dbReference type="AlphaFoldDB" id="A0A2H5QVM1"/>
<sequence length="45" mass="5239">MKSLKTRVLSGCWKLMEFLDIVGKSSHRKLQAGISSWSFIWKELL</sequence>
<keyword evidence="2" id="KW-1185">Reference proteome</keyword>
<dbReference type="EMBL" id="BDQV01000860">
    <property type="protein sequence ID" value="GAY68335.1"/>
    <property type="molecule type" value="Genomic_DNA"/>
</dbReference>
<dbReference type="Proteomes" id="UP000236630">
    <property type="component" value="Unassembled WGS sequence"/>
</dbReference>
<name>A0A2H5QVM1_CITUN</name>